<name>C7GB95_9FIRM</name>
<dbReference type="AlphaFoldDB" id="C7GB95"/>
<dbReference type="EMBL" id="ABYJ02000101">
    <property type="protein sequence ID" value="EEV00938.1"/>
    <property type="molecule type" value="Genomic_DNA"/>
</dbReference>
<gene>
    <name evidence="1" type="ORF">ROSINTL182_07179</name>
</gene>
<sequence length="52" mass="5913">MSPLVSGILVEDIIPKKGGQCSFYLKLPKIKVFKEKIDSKFDTTKENKEANR</sequence>
<reference evidence="1 2" key="1">
    <citation type="submission" date="2009-08" db="EMBL/GenBank/DDBJ databases">
        <authorList>
            <person name="Weinstock G."/>
            <person name="Sodergren E."/>
            <person name="Clifton S."/>
            <person name="Fulton L."/>
            <person name="Fulton B."/>
            <person name="Courtney L."/>
            <person name="Fronick C."/>
            <person name="Harrison M."/>
            <person name="Strong C."/>
            <person name="Farmer C."/>
            <person name="Delahaunty K."/>
            <person name="Markovic C."/>
            <person name="Hall O."/>
            <person name="Minx P."/>
            <person name="Tomlinson C."/>
            <person name="Mitreva M."/>
            <person name="Nelson J."/>
            <person name="Hou S."/>
            <person name="Wollam A."/>
            <person name="Pepin K.H."/>
            <person name="Johnson M."/>
            <person name="Bhonagiri V."/>
            <person name="Nash W.E."/>
            <person name="Warren W."/>
            <person name="Chinwalla A."/>
            <person name="Mardis E.R."/>
            <person name="Wilson R.K."/>
        </authorList>
    </citation>
    <scope>NUCLEOTIDE SEQUENCE [LARGE SCALE GENOMIC DNA]</scope>
    <source>
        <strain evidence="1 2">L1-82</strain>
    </source>
</reference>
<evidence type="ECO:0000313" key="1">
    <source>
        <dbReference type="EMBL" id="EEV00938.1"/>
    </source>
</evidence>
<organism evidence="1 2">
    <name type="scientific">Roseburia intestinalis L1-82</name>
    <dbReference type="NCBI Taxonomy" id="536231"/>
    <lineage>
        <taxon>Bacteria</taxon>
        <taxon>Bacillati</taxon>
        <taxon>Bacillota</taxon>
        <taxon>Clostridia</taxon>
        <taxon>Lachnospirales</taxon>
        <taxon>Lachnospiraceae</taxon>
        <taxon>Roseburia</taxon>
    </lineage>
</organism>
<accession>C7GB95</accession>
<proteinExistence type="predicted"/>
<evidence type="ECO:0000313" key="2">
    <source>
        <dbReference type="Proteomes" id="UP000004828"/>
    </source>
</evidence>
<comment type="caution">
    <text evidence="1">The sequence shown here is derived from an EMBL/GenBank/DDBJ whole genome shotgun (WGS) entry which is preliminary data.</text>
</comment>
<protein>
    <submittedName>
        <fullName evidence="1">Uncharacterized protein</fullName>
    </submittedName>
</protein>
<dbReference type="HOGENOM" id="CLU_3084341_0_0_9"/>
<dbReference type="Proteomes" id="UP000004828">
    <property type="component" value="Unassembled WGS sequence"/>
</dbReference>